<gene>
    <name evidence="2" type="ORF">SCHPADRAFT_895552</name>
</gene>
<dbReference type="EMBL" id="KQ086218">
    <property type="protein sequence ID" value="KLO06299.1"/>
    <property type="molecule type" value="Genomic_DNA"/>
</dbReference>
<sequence length="182" mass="19255">MSYAGSENGAIDAQEDYVATETPLSSRRESVNGDDDDHPFDIVAAARNFVQTKARSGCPPIVTNSLAEDSGAGAKASEEGMSDSLELTVSMSANPSSAPSLASKVQASPSNRPRKKGVSKGKSPAIPHTVKVEAKARAIRTLKHRDCPLHSQSTFTTCQNNAHGALDKAAVEHWAINRNVRS</sequence>
<protein>
    <submittedName>
        <fullName evidence="2">Uncharacterized protein</fullName>
    </submittedName>
</protein>
<keyword evidence="3" id="KW-1185">Reference proteome</keyword>
<dbReference type="InParanoid" id="A0A0H2R396"/>
<dbReference type="Proteomes" id="UP000053477">
    <property type="component" value="Unassembled WGS sequence"/>
</dbReference>
<reference evidence="2 3" key="1">
    <citation type="submission" date="2015-04" db="EMBL/GenBank/DDBJ databases">
        <title>Complete genome sequence of Schizopora paradoxa KUC8140, a cosmopolitan wood degrader in East Asia.</title>
        <authorList>
            <consortium name="DOE Joint Genome Institute"/>
            <person name="Min B."/>
            <person name="Park H."/>
            <person name="Jang Y."/>
            <person name="Kim J.-J."/>
            <person name="Kim K.H."/>
            <person name="Pangilinan J."/>
            <person name="Lipzen A."/>
            <person name="Riley R."/>
            <person name="Grigoriev I.V."/>
            <person name="Spatafora J.W."/>
            <person name="Choi I.-G."/>
        </authorList>
    </citation>
    <scope>NUCLEOTIDE SEQUENCE [LARGE SCALE GENOMIC DNA]</scope>
    <source>
        <strain evidence="2 3">KUC8140</strain>
    </source>
</reference>
<organism evidence="2 3">
    <name type="scientific">Schizopora paradoxa</name>
    <dbReference type="NCBI Taxonomy" id="27342"/>
    <lineage>
        <taxon>Eukaryota</taxon>
        <taxon>Fungi</taxon>
        <taxon>Dikarya</taxon>
        <taxon>Basidiomycota</taxon>
        <taxon>Agaricomycotina</taxon>
        <taxon>Agaricomycetes</taxon>
        <taxon>Hymenochaetales</taxon>
        <taxon>Schizoporaceae</taxon>
        <taxon>Schizopora</taxon>
    </lineage>
</organism>
<feature type="compositionally biased region" description="Low complexity" evidence="1">
    <location>
        <begin position="90"/>
        <end position="103"/>
    </location>
</feature>
<evidence type="ECO:0000313" key="2">
    <source>
        <dbReference type="EMBL" id="KLO06299.1"/>
    </source>
</evidence>
<accession>A0A0H2R396</accession>
<feature type="region of interest" description="Disordered" evidence="1">
    <location>
        <begin position="56"/>
        <end position="126"/>
    </location>
</feature>
<dbReference type="AlphaFoldDB" id="A0A0H2R396"/>
<evidence type="ECO:0000313" key="3">
    <source>
        <dbReference type="Proteomes" id="UP000053477"/>
    </source>
</evidence>
<proteinExistence type="predicted"/>
<feature type="region of interest" description="Disordered" evidence="1">
    <location>
        <begin position="1"/>
        <end position="39"/>
    </location>
</feature>
<name>A0A0H2R396_9AGAM</name>
<evidence type="ECO:0000256" key="1">
    <source>
        <dbReference type="SAM" id="MobiDB-lite"/>
    </source>
</evidence>